<evidence type="ECO:0000313" key="1">
    <source>
        <dbReference type="EMBL" id="KAI1705762.1"/>
    </source>
</evidence>
<dbReference type="AlphaFoldDB" id="A0AAD4MVA7"/>
<reference evidence="1" key="1">
    <citation type="submission" date="2022-01" db="EMBL/GenBank/DDBJ databases">
        <title>Genome Sequence Resource for Two Populations of Ditylenchus destructor, the Migratory Endoparasitic Phytonematode.</title>
        <authorList>
            <person name="Zhang H."/>
            <person name="Lin R."/>
            <person name="Xie B."/>
        </authorList>
    </citation>
    <scope>NUCLEOTIDE SEQUENCE</scope>
    <source>
        <strain evidence="1">BazhouSP</strain>
    </source>
</reference>
<name>A0AAD4MVA7_9BILA</name>
<comment type="caution">
    <text evidence="1">The sequence shown here is derived from an EMBL/GenBank/DDBJ whole genome shotgun (WGS) entry which is preliminary data.</text>
</comment>
<gene>
    <name evidence="1" type="ORF">DdX_13373</name>
</gene>
<keyword evidence="2" id="KW-1185">Reference proteome</keyword>
<dbReference type="EMBL" id="JAKKPZ010000053">
    <property type="protein sequence ID" value="KAI1705762.1"/>
    <property type="molecule type" value="Genomic_DNA"/>
</dbReference>
<protein>
    <submittedName>
        <fullName evidence="1">Uncharacterized protein</fullName>
    </submittedName>
</protein>
<organism evidence="1 2">
    <name type="scientific">Ditylenchus destructor</name>
    <dbReference type="NCBI Taxonomy" id="166010"/>
    <lineage>
        <taxon>Eukaryota</taxon>
        <taxon>Metazoa</taxon>
        <taxon>Ecdysozoa</taxon>
        <taxon>Nematoda</taxon>
        <taxon>Chromadorea</taxon>
        <taxon>Rhabditida</taxon>
        <taxon>Tylenchina</taxon>
        <taxon>Tylenchomorpha</taxon>
        <taxon>Sphaerularioidea</taxon>
        <taxon>Anguinidae</taxon>
        <taxon>Anguininae</taxon>
        <taxon>Ditylenchus</taxon>
    </lineage>
</organism>
<sequence length="172" mass="19682">MIFRYEESATDLAFLQEKDYETLLAEIRNLEQGNDIVEAYQNWDFDEDPDGALRQLVMTVIQTYGLDQIGVPLPDEGYDVSFRCLGRAAGHAYTWIARHHLHAIHFNSSLLEPGTRRAMRRAIIPLDLAHELGHVLGGMARIRHDGQGHGHQFTGIIMELRRLFNNENVPFD</sequence>
<dbReference type="Proteomes" id="UP001201812">
    <property type="component" value="Unassembled WGS sequence"/>
</dbReference>
<evidence type="ECO:0000313" key="2">
    <source>
        <dbReference type="Proteomes" id="UP001201812"/>
    </source>
</evidence>
<proteinExistence type="predicted"/>
<accession>A0AAD4MVA7</accession>